<dbReference type="GO" id="GO:0043190">
    <property type="term" value="C:ATP-binding cassette (ABC) transporter complex"/>
    <property type="evidence" value="ECO:0007669"/>
    <property type="project" value="InterPro"/>
</dbReference>
<proteinExistence type="predicted"/>
<dbReference type="GO" id="GO:0022857">
    <property type="term" value="F:transmembrane transporter activity"/>
    <property type="evidence" value="ECO:0007669"/>
    <property type="project" value="InterPro"/>
</dbReference>
<dbReference type="Gene3D" id="3.40.190.10">
    <property type="entry name" value="Periplasmic binding protein-like II"/>
    <property type="match status" value="1"/>
</dbReference>
<evidence type="ECO:0000313" key="4">
    <source>
        <dbReference type="Proteomes" id="UP001301140"/>
    </source>
</evidence>
<organism evidence="3 4">
    <name type="scientific">Marinimicrococcus flavescens</name>
    <dbReference type="NCBI Taxonomy" id="3031815"/>
    <lineage>
        <taxon>Bacteria</taxon>
        <taxon>Pseudomonadati</taxon>
        <taxon>Pseudomonadota</taxon>
        <taxon>Alphaproteobacteria</taxon>
        <taxon>Geminicoccales</taxon>
        <taxon>Geminicoccaceae</taxon>
        <taxon>Marinimicrococcus</taxon>
    </lineage>
</organism>
<sequence length="346" mass="37290">MANRRMKNGLALGAGMLALALAGGVEAVEMPGEGREIRLARANWDTGWFTAAIYQRALEKLGYEIKGPITLDNPPFYASVAQGDVDFWVDGWFPLHNTFESTFEGGGEKVGYVARGGAIQGYLVDKVSAEKFGITSIADFAKPEIKEAFDINGDGRADMVACPPGWGCEVVIDHHMKAYELGDHINLIKASYAASMADAVARHRNGEPILFYTWTPNWTVGALVPGKDVMWIEVPEPDLPDEQKQFEAATIVAGVQGCASDPCGMGWPANDIRTVANSGFLEANPAARKLFEVMSVPLGDILAQNARMNAGEDSEKEILGHADAWIEANSDKVEGWLDEARAAAGS</sequence>
<dbReference type="InterPro" id="IPR007210">
    <property type="entry name" value="ABC_Gly_betaine_transp_sub-bd"/>
</dbReference>
<dbReference type="AlphaFoldDB" id="A0AAP3XSS8"/>
<dbReference type="EMBL" id="JARGEQ010000126">
    <property type="protein sequence ID" value="MDF1587382.1"/>
    <property type="molecule type" value="Genomic_DNA"/>
</dbReference>
<dbReference type="Pfam" id="PF04069">
    <property type="entry name" value="OpuAC"/>
    <property type="match status" value="1"/>
</dbReference>
<dbReference type="Proteomes" id="UP001301140">
    <property type="component" value="Unassembled WGS sequence"/>
</dbReference>
<feature type="domain" description="ABC-type glycine betaine transport system substrate-binding" evidence="2">
    <location>
        <begin position="36"/>
        <end position="327"/>
    </location>
</feature>
<feature type="chain" id="PRO_5042963704" evidence="1">
    <location>
        <begin position="28"/>
        <end position="346"/>
    </location>
</feature>
<gene>
    <name evidence="3" type="primary">proX</name>
    <name evidence="3" type="ORF">PZ740_13425</name>
</gene>
<protein>
    <submittedName>
        <fullName evidence="3">Glycine betaine/L-proline ABC transporter substrate-binding protein ProX</fullName>
    </submittedName>
</protein>
<dbReference type="RefSeq" id="WP_327789801.1">
    <property type="nucleotide sequence ID" value="NZ_JARGEQ010000126.1"/>
</dbReference>
<comment type="caution">
    <text evidence="3">The sequence shown here is derived from an EMBL/GenBank/DDBJ whole genome shotgun (WGS) entry which is preliminary data.</text>
</comment>
<keyword evidence="4" id="KW-1185">Reference proteome</keyword>
<reference evidence="3 4" key="1">
    <citation type="submission" date="2023-03" db="EMBL/GenBank/DDBJ databases">
        <title>YIM 152171 draft genome.</title>
        <authorList>
            <person name="Yang Z."/>
        </authorList>
    </citation>
    <scope>NUCLEOTIDE SEQUENCE [LARGE SCALE GENOMIC DNA]</scope>
    <source>
        <strain evidence="3 4">YIM 152171</strain>
    </source>
</reference>
<evidence type="ECO:0000256" key="1">
    <source>
        <dbReference type="SAM" id="SignalP"/>
    </source>
</evidence>
<dbReference type="NCBIfam" id="NF008334">
    <property type="entry name" value="PRK11119.1"/>
    <property type="match status" value="1"/>
</dbReference>
<dbReference type="SUPFAM" id="SSF53850">
    <property type="entry name" value="Periplasmic binding protein-like II"/>
    <property type="match status" value="1"/>
</dbReference>
<feature type="signal peptide" evidence="1">
    <location>
        <begin position="1"/>
        <end position="27"/>
    </location>
</feature>
<evidence type="ECO:0000259" key="2">
    <source>
        <dbReference type="Pfam" id="PF04069"/>
    </source>
</evidence>
<name>A0AAP3XSS8_9PROT</name>
<evidence type="ECO:0000313" key="3">
    <source>
        <dbReference type="EMBL" id="MDF1587382.1"/>
    </source>
</evidence>
<accession>A0AAP3XSS8</accession>
<keyword evidence="1" id="KW-0732">Signal</keyword>
<dbReference type="CDD" id="cd13638">
    <property type="entry name" value="PBP2_EcProx_like"/>
    <property type="match status" value="1"/>
</dbReference>
<dbReference type="Gene3D" id="3.40.190.100">
    <property type="entry name" value="Glycine betaine-binding periplasmic protein, domain 2"/>
    <property type="match status" value="1"/>
</dbReference>